<feature type="compositionally biased region" description="Basic residues" evidence="7">
    <location>
        <begin position="309"/>
        <end position="323"/>
    </location>
</feature>
<evidence type="ECO:0000313" key="11">
    <source>
        <dbReference type="EMBL" id="CAE0679663.1"/>
    </source>
</evidence>
<evidence type="ECO:0000256" key="8">
    <source>
        <dbReference type="SAM" id="SignalP"/>
    </source>
</evidence>
<dbReference type="Pfam" id="PF04068">
    <property type="entry name" value="Fer4_RLI"/>
    <property type="match status" value="1"/>
</dbReference>
<dbReference type="EMBL" id="HBIV01044845">
    <property type="protein sequence ID" value="CAE0679663.1"/>
    <property type="molecule type" value="Transcribed_RNA"/>
</dbReference>
<feature type="signal peptide" evidence="8">
    <location>
        <begin position="1"/>
        <end position="27"/>
    </location>
</feature>
<keyword evidence="8" id="KW-0732">Signal</keyword>
<keyword evidence="1" id="KW-0963">Cytoplasm</keyword>
<dbReference type="PANTHER" id="PTHR20426:SF0">
    <property type="entry name" value="18S RRNA AMINOCARBOXYPROPYLTRANSFERASE"/>
    <property type="match status" value="1"/>
</dbReference>
<evidence type="ECO:0000256" key="3">
    <source>
        <dbReference type="ARBA" id="ARBA00022552"/>
    </source>
</evidence>
<accession>A0A7S3ZD77</accession>
<dbReference type="InterPro" id="IPR007209">
    <property type="entry name" value="RNaseL-inhib-like_metal-bd_dom"/>
</dbReference>
<protein>
    <recommendedName>
        <fullName evidence="6">18S rRNA aminocarboxypropyltransferase</fullName>
        <ecNumber evidence="6">2.5.1.157</ecNumber>
    </recommendedName>
</protein>
<feature type="chain" id="PRO_5030716782" description="18S rRNA aminocarboxypropyltransferase" evidence="8">
    <location>
        <begin position="28"/>
        <end position="366"/>
    </location>
</feature>
<evidence type="ECO:0000256" key="7">
    <source>
        <dbReference type="SAM" id="MobiDB-lite"/>
    </source>
</evidence>
<evidence type="ECO:0000259" key="9">
    <source>
        <dbReference type="Pfam" id="PF04034"/>
    </source>
</evidence>
<gene>
    <name evidence="11" type="ORF">LGLO00237_LOCUS31448</name>
</gene>
<feature type="compositionally biased region" description="Low complexity" evidence="7">
    <location>
        <begin position="274"/>
        <end position="294"/>
    </location>
</feature>
<dbReference type="Pfam" id="PF04034">
    <property type="entry name" value="Ribo_biogen_C"/>
    <property type="match status" value="1"/>
</dbReference>
<comment type="caution">
    <text evidence="6">Lacks conserved residue(s) required for the propagation of feature annotation.</text>
</comment>
<dbReference type="GO" id="GO:1904047">
    <property type="term" value="F:S-adenosyl-L-methionine binding"/>
    <property type="evidence" value="ECO:0007669"/>
    <property type="project" value="UniProtKB-UniRule"/>
</dbReference>
<sequence>MLRARITIRVAVVLMCVLWVLLQQIESNSTRAVRQLTKTHFPTKKNLRRDEEEETAGIGTNFLSTLKQCESDEGSSSSSELEFPKLSMWDFGHCDRKRCTGVKLQRAKLVGELRMRQKWAGVVLSPFGQKALSPADRNLVLRHGIAVVDCSWARISELSPRDCPGRHARLLPFLVAANPVNYGKPSKLSCAEALAAALHITGLREQAESLLERFNWGRAFWAINSRLLRAYARCNSSTEVVAAQCKYLNITLPAVAENETVRHKPGDHHAYNKTTATSSSSSRSINKTTTSTSSAKGVESGTSTSKCATSRRLRTPRSCHRRPNMQANTHARRPSQLTVVEDPVDSCGRRLTQLNVSADPNVVQEL</sequence>
<feature type="binding site" evidence="6">
    <location>
        <position position="148"/>
    </location>
    <ligand>
        <name>S-adenosyl-L-methionine</name>
        <dbReference type="ChEBI" id="CHEBI:59789"/>
    </ligand>
</feature>
<feature type="region of interest" description="Disordered" evidence="7">
    <location>
        <begin position="261"/>
        <end position="338"/>
    </location>
</feature>
<proteinExistence type="inferred from homology"/>
<reference evidence="11" key="1">
    <citation type="submission" date="2021-01" db="EMBL/GenBank/DDBJ databases">
        <authorList>
            <person name="Corre E."/>
            <person name="Pelletier E."/>
            <person name="Niang G."/>
            <person name="Scheremetjew M."/>
            <person name="Finn R."/>
            <person name="Kale V."/>
            <person name="Holt S."/>
            <person name="Cochrane G."/>
            <person name="Meng A."/>
            <person name="Brown T."/>
            <person name="Cohen L."/>
        </authorList>
    </citation>
    <scope>NUCLEOTIDE SEQUENCE</scope>
    <source>
        <strain evidence="11">CCCM811</strain>
    </source>
</reference>
<evidence type="ECO:0000259" key="10">
    <source>
        <dbReference type="Pfam" id="PF04068"/>
    </source>
</evidence>
<feature type="domain" description="RNase L inhibitor RLI-like possible metal-binding" evidence="10">
    <location>
        <begin position="85"/>
        <end position="118"/>
    </location>
</feature>
<keyword evidence="5 6" id="KW-0949">S-adenosyl-L-methionine</keyword>
<comment type="similarity">
    <text evidence="6">Belongs to the TDD superfamily. TSR3 family.</text>
</comment>
<evidence type="ECO:0000256" key="5">
    <source>
        <dbReference type="ARBA" id="ARBA00022691"/>
    </source>
</evidence>
<dbReference type="HAMAP" id="MF_01116">
    <property type="entry name" value="TSR3"/>
    <property type="match status" value="1"/>
</dbReference>
<feature type="compositionally biased region" description="Basic and acidic residues" evidence="7">
    <location>
        <begin position="261"/>
        <end position="270"/>
    </location>
</feature>
<dbReference type="GO" id="GO:0106388">
    <property type="term" value="F:rRNA small subunit aminocarboxypropyltransferase activity"/>
    <property type="evidence" value="ECO:0007669"/>
    <property type="project" value="UniProtKB-EC"/>
</dbReference>
<dbReference type="GO" id="GO:0000455">
    <property type="term" value="P:enzyme-directed rRNA pseudouridine synthesis"/>
    <property type="evidence" value="ECO:0007669"/>
    <property type="project" value="UniProtKB-UniRule"/>
</dbReference>
<keyword evidence="3 6" id="KW-0698">rRNA processing</keyword>
<dbReference type="InterPro" id="IPR022968">
    <property type="entry name" value="Tsr3-like"/>
</dbReference>
<dbReference type="EC" id="2.5.1.157" evidence="6"/>
<keyword evidence="4 6" id="KW-0808">Transferase</keyword>
<evidence type="ECO:0000256" key="2">
    <source>
        <dbReference type="ARBA" id="ARBA00022517"/>
    </source>
</evidence>
<organism evidence="11">
    <name type="scientific">Lotharella globosa</name>
    <dbReference type="NCBI Taxonomy" id="91324"/>
    <lineage>
        <taxon>Eukaryota</taxon>
        <taxon>Sar</taxon>
        <taxon>Rhizaria</taxon>
        <taxon>Cercozoa</taxon>
        <taxon>Chlorarachniophyceae</taxon>
        <taxon>Lotharella</taxon>
    </lineage>
</organism>
<name>A0A7S3ZD77_9EUKA</name>
<evidence type="ECO:0000256" key="1">
    <source>
        <dbReference type="ARBA" id="ARBA00022490"/>
    </source>
</evidence>
<dbReference type="AlphaFoldDB" id="A0A7S3ZD77"/>
<evidence type="ECO:0000256" key="6">
    <source>
        <dbReference type="HAMAP-Rule" id="MF_03146"/>
    </source>
</evidence>
<comment type="function">
    <text evidence="6">Aminocarboxypropyltransferase that catalyzes the aminocarboxypropyl transfer on pseudouridine in 18S rRNA. It constitutes the last step in biosynthesis of the hypermodified N1-methyl-N3-(3-amino-3-carboxypropyl) pseudouridine (m1acp3-Psi).</text>
</comment>
<feature type="binding site" evidence="6">
    <location>
        <position position="171"/>
    </location>
    <ligand>
        <name>S-adenosyl-L-methionine</name>
        <dbReference type="ChEBI" id="CHEBI:59789"/>
    </ligand>
</feature>
<dbReference type="NCBIfam" id="NF002621">
    <property type="entry name" value="PRK02287.1"/>
    <property type="match status" value="1"/>
</dbReference>
<feature type="binding site" evidence="6">
    <location>
        <position position="100"/>
    </location>
    <ligand>
        <name>S-adenosyl-L-methionine</name>
        <dbReference type="ChEBI" id="CHEBI:59789"/>
    </ligand>
</feature>
<comment type="catalytic activity">
    <reaction evidence="6">
        <text>an N(1)-methylpseudouridine in rRNA + S-adenosyl-L-methionine = N(1)-methyl-N(3)-[(3S)-3-amino-3-carboxypropyl]pseudouridine in rRNA + S-methyl-5'-thioadenosine + H(+)</text>
        <dbReference type="Rhea" id="RHEA:63296"/>
        <dbReference type="Rhea" id="RHEA-COMP:11634"/>
        <dbReference type="Rhea" id="RHEA-COMP:16310"/>
        <dbReference type="ChEBI" id="CHEBI:15378"/>
        <dbReference type="ChEBI" id="CHEBI:17509"/>
        <dbReference type="ChEBI" id="CHEBI:59789"/>
        <dbReference type="ChEBI" id="CHEBI:74890"/>
        <dbReference type="ChEBI" id="CHEBI:146234"/>
        <dbReference type="EC" id="2.5.1.157"/>
    </reaction>
</comment>
<keyword evidence="2 6" id="KW-0690">Ribosome biogenesis</keyword>
<dbReference type="InterPro" id="IPR007177">
    <property type="entry name" value="Tsr3_C"/>
</dbReference>
<dbReference type="PANTHER" id="PTHR20426">
    <property type="entry name" value="RIBOSOME BIOGENESIS PROTEIN TSR3 HOMOLOG"/>
    <property type="match status" value="1"/>
</dbReference>
<feature type="domain" description="16S/18S rRNA aminocarboxypropyltransferase Tsr3 C-terminal" evidence="9">
    <location>
        <begin position="122"/>
        <end position="248"/>
    </location>
</feature>
<evidence type="ECO:0000256" key="4">
    <source>
        <dbReference type="ARBA" id="ARBA00022679"/>
    </source>
</evidence>